<evidence type="ECO:0000313" key="2">
    <source>
        <dbReference type="EMBL" id="MCW9711582.1"/>
    </source>
</evidence>
<evidence type="ECO:0000313" key="3">
    <source>
        <dbReference type="Proteomes" id="UP001207337"/>
    </source>
</evidence>
<keyword evidence="3" id="KW-1185">Reference proteome</keyword>
<feature type="transmembrane region" description="Helical" evidence="1">
    <location>
        <begin position="134"/>
        <end position="155"/>
    </location>
</feature>
<proteinExistence type="predicted"/>
<keyword evidence="1" id="KW-1133">Transmembrane helix</keyword>
<dbReference type="Proteomes" id="UP001207337">
    <property type="component" value="Unassembled WGS sequence"/>
</dbReference>
<sequence>MSYQTFYSLHIYSYVIWLLAFAGSLLLASKVREETDVHRKRQYIRYERLITNIGAHLAALGILISGGGMVSLEEGPRWGWFDFQEHTWLAVKQLFFVLILVCIGFSIKRSRALKREIRNFDQVMNDRISQKWSSAYRMSLLVYMLVLMNTFLGFVKPF</sequence>
<keyword evidence="1" id="KW-0812">Transmembrane</keyword>
<dbReference type="RefSeq" id="WP_265786918.1">
    <property type="nucleotide sequence ID" value="NZ_BAABRS010000001.1"/>
</dbReference>
<feature type="transmembrane region" description="Helical" evidence="1">
    <location>
        <begin position="6"/>
        <end position="28"/>
    </location>
</feature>
<dbReference type="EMBL" id="JAJNDC010000001">
    <property type="protein sequence ID" value="MCW9711582.1"/>
    <property type="molecule type" value="Genomic_DNA"/>
</dbReference>
<feature type="transmembrane region" description="Helical" evidence="1">
    <location>
        <begin position="90"/>
        <end position="107"/>
    </location>
</feature>
<keyword evidence="1" id="KW-0472">Membrane</keyword>
<evidence type="ECO:0008006" key="4">
    <source>
        <dbReference type="Google" id="ProtNLM"/>
    </source>
</evidence>
<protein>
    <recommendedName>
        <fullName evidence="4">Copper resistance protein D</fullName>
    </recommendedName>
</protein>
<organism evidence="2 3">
    <name type="scientific">Fodinibius salicampi</name>
    <dbReference type="NCBI Taxonomy" id="1920655"/>
    <lineage>
        <taxon>Bacteria</taxon>
        <taxon>Pseudomonadati</taxon>
        <taxon>Balneolota</taxon>
        <taxon>Balneolia</taxon>
        <taxon>Balneolales</taxon>
        <taxon>Balneolaceae</taxon>
        <taxon>Fodinibius</taxon>
    </lineage>
</organism>
<comment type="caution">
    <text evidence="2">The sequence shown here is derived from an EMBL/GenBank/DDBJ whole genome shotgun (WGS) entry which is preliminary data.</text>
</comment>
<reference evidence="2 3" key="1">
    <citation type="submission" date="2021-11" db="EMBL/GenBank/DDBJ databases">
        <title>Aliifidinibius sp. nov., a new bacterium isolated from saline soil.</title>
        <authorList>
            <person name="Galisteo C."/>
            <person name="De La Haba R."/>
            <person name="Sanchez-Porro C."/>
            <person name="Ventosa A."/>
        </authorList>
    </citation>
    <scope>NUCLEOTIDE SEQUENCE [LARGE SCALE GENOMIC DNA]</scope>
    <source>
        <strain evidence="2 3">KACC 190600</strain>
    </source>
</reference>
<feature type="transmembrane region" description="Helical" evidence="1">
    <location>
        <begin position="49"/>
        <end position="70"/>
    </location>
</feature>
<accession>A0ABT3PUP8</accession>
<gene>
    <name evidence="2" type="ORF">LQ318_01585</name>
</gene>
<evidence type="ECO:0000256" key="1">
    <source>
        <dbReference type="SAM" id="Phobius"/>
    </source>
</evidence>
<name>A0ABT3PUP8_9BACT</name>